<name>A0ABP8LWW1_9BACT</name>
<accession>A0ABP8LWW1</accession>
<dbReference type="InterPro" id="IPR011042">
    <property type="entry name" value="6-blade_b-propeller_TolB-like"/>
</dbReference>
<sequence>MRNPGYAIALLILLAVQTSSAQIQDETGLVAPNAEVVKLGEGYSFTEGPVADPSGNVFFTDQPNNKILKWEAETGKISVFSDQAGRSNGMFFDNKGNLIACADEHNQLWSINARGKHKVLVKERDGKLLNGPNDVWVHPNGNIYFTDPLYARDYWKRTPEKQQDGEHVYLLKPGKKELIVLNSGVVKPNGIIGSPDGKNLYIADIGDKKIYRYVIEPDGTVSGRSLAAPMAADGITLDEKGNLYLAGNGITVFDKNARQIAHIPVRKGWSANVTFGGTDRRLLFVTAGDAVFGIRMNVKGAY</sequence>
<proteinExistence type="predicted"/>
<reference evidence="5" key="1">
    <citation type="journal article" date="2019" name="Int. J. Syst. Evol. Microbiol.">
        <title>The Global Catalogue of Microorganisms (GCM) 10K type strain sequencing project: providing services to taxonomists for standard genome sequencing and annotation.</title>
        <authorList>
            <consortium name="The Broad Institute Genomics Platform"/>
            <consortium name="The Broad Institute Genome Sequencing Center for Infectious Disease"/>
            <person name="Wu L."/>
            <person name="Ma J."/>
        </authorList>
    </citation>
    <scope>NUCLEOTIDE SEQUENCE [LARGE SCALE GENOMIC DNA]</scope>
    <source>
        <strain evidence="5">JCM 31920</strain>
    </source>
</reference>
<dbReference type="PANTHER" id="PTHR47572:SF4">
    <property type="entry name" value="LACTONASE DRP35"/>
    <property type="match status" value="1"/>
</dbReference>
<dbReference type="SUPFAM" id="SSF63829">
    <property type="entry name" value="Calcium-dependent phosphotriesterase"/>
    <property type="match status" value="1"/>
</dbReference>
<gene>
    <name evidence="4" type="ORF">GCM10023091_19060</name>
</gene>
<dbReference type="Gene3D" id="2.120.10.30">
    <property type="entry name" value="TolB, C-terminal domain"/>
    <property type="match status" value="1"/>
</dbReference>
<keyword evidence="5" id="KW-1185">Reference proteome</keyword>
<dbReference type="EMBL" id="BAABEY010000018">
    <property type="protein sequence ID" value="GAA4438416.1"/>
    <property type="molecule type" value="Genomic_DNA"/>
</dbReference>
<keyword evidence="1" id="KW-0378">Hydrolase</keyword>
<comment type="caution">
    <text evidence="4">The sequence shown here is derived from an EMBL/GenBank/DDBJ whole genome shotgun (WGS) entry which is preliminary data.</text>
</comment>
<keyword evidence="2" id="KW-0732">Signal</keyword>
<dbReference type="RefSeq" id="WP_345028340.1">
    <property type="nucleotide sequence ID" value="NZ_BAABEY010000018.1"/>
</dbReference>
<dbReference type="InterPro" id="IPR051262">
    <property type="entry name" value="SMP-30/CGR1_Lactonase"/>
</dbReference>
<evidence type="ECO:0000259" key="3">
    <source>
        <dbReference type="Pfam" id="PF08450"/>
    </source>
</evidence>
<feature type="chain" id="PRO_5047243184" evidence="2">
    <location>
        <begin position="22"/>
        <end position="302"/>
    </location>
</feature>
<dbReference type="Proteomes" id="UP001501508">
    <property type="component" value="Unassembled WGS sequence"/>
</dbReference>
<dbReference type="InterPro" id="IPR013658">
    <property type="entry name" value="SGL"/>
</dbReference>
<feature type="signal peptide" evidence="2">
    <location>
        <begin position="1"/>
        <end position="21"/>
    </location>
</feature>
<evidence type="ECO:0000313" key="4">
    <source>
        <dbReference type="EMBL" id="GAA4438416.1"/>
    </source>
</evidence>
<organism evidence="4 5">
    <name type="scientific">Ravibacter arvi</name>
    <dbReference type="NCBI Taxonomy" id="2051041"/>
    <lineage>
        <taxon>Bacteria</taxon>
        <taxon>Pseudomonadati</taxon>
        <taxon>Bacteroidota</taxon>
        <taxon>Cytophagia</taxon>
        <taxon>Cytophagales</taxon>
        <taxon>Spirosomataceae</taxon>
        <taxon>Ravibacter</taxon>
    </lineage>
</organism>
<evidence type="ECO:0000256" key="1">
    <source>
        <dbReference type="ARBA" id="ARBA00022801"/>
    </source>
</evidence>
<evidence type="ECO:0000256" key="2">
    <source>
        <dbReference type="SAM" id="SignalP"/>
    </source>
</evidence>
<protein>
    <submittedName>
        <fullName evidence="4">SMP-30/gluconolactonase/LRE family protein</fullName>
    </submittedName>
</protein>
<dbReference type="Pfam" id="PF08450">
    <property type="entry name" value="SGL"/>
    <property type="match status" value="1"/>
</dbReference>
<evidence type="ECO:0000313" key="5">
    <source>
        <dbReference type="Proteomes" id="UP001501508"/>
    </source>
</evidence>
<dbReference type="PANTHER" id="PTHR47572">
    <property type="entry name" value="LIPOPROTEIN-RELATED"/>
    <property type="match status" value="1"/>
</dbReference>
<feature type="domain" description="SMP-30/Gluconolactonase/LRE-like region" evidence="3">
    <location>
        <begin position="45"/>
        <end position="287"/>
    </location>
</feature>